<proteinExistence type="predicted"/>
<name>A0A7Y0KAV8_9BACI</name>
<keyword evidence="2" id="KW-1185">Reference proteome</keyword>
<evidence type="ECO:0000313" key="2">
    <source>
        <dbReference type="Proteomes" id="UP000588491"/>
    </source>
</evidence>
<gene>
    <name evidence="1" type="ORF">HHU08_19300</name>
</gene>
<dbReference type="EMBL" id="JABBPK010000001">
    <property type="protein sequence ID" value="NMO79103.1"/>
    <property type="molecule type" value="Genomic_DNA"/>
</dbReference>
<organism evidence="1 2">
    <name type="scientific">Niallia alba</name>
    <dbReference type="NCBI Taxonomy" id="2729105"/>
    <lineage>
        <taxon>Bacteria</taxon>
        <taxon>Bacillati</taxon>
        <taxon>Bacillota</taxon>
        <taxon>Bacilli</taxon>
        <taxon>Bacillales</taxon>
        <taxon>Bacillaceae</taxon>
        <taxon>Niallia</taxon>
    </lineage>
</organism>
<sequence length="70" mass="8180">MEKIKGLFGMPSFVPFALDNLNSNHWCVCQERLRASPLQKGKKKKTSGYFFIEVLTLPRKKQVFFLNIFL</sequence>
<accession>A0A7Y0KAV8</accession>
<dbReference type="Proteomes" id="UP000588491">
    <property type="component" value="Unassembled WGS sequence"/>
</dbReference>
<evidence type="ECO:0000313" key="1">
    <source>
        <dbReference type="EMBL" id="NMO79103.1"/>
    </source>
</evidence>
<reference evidence="1 2" key="1">
    <citation type="submission" date="2020-04" db="EMBL/GenBank/DDBJ databases">
        <title>Bacillus sp. UniB3 isolated from commercial digestive syrup.</title>
        <authorList>
            <person name="Thorat V."/>
            <person name="Kirdat K."/>
            <person name="Tiwarekar B."/>
            <person name="Yadav A."/>
        </authorList>
    </citation>
    <scope>NUCLEOTIDE SEQUENCE [LARGE SCALE GENOMIC DNA]</scope>
    <source>
        <strain evidence="1 2">UniB3</strain>
    </source>
</reference>
<dbReference type="AlphaFoldDB" id="A0A7Y0KAV8"/>
<comment type="caution">
    <text evidence="1">The sequence shown here is derived from an EMBL/GenBank/DDBJ whole genome shotgun (WGS) entry which is preliminary data.</text>
</comment>
<protein>
    <submittedName>
        <fullName evidence="1">Uncharacterized protein</fullName>
    </submittedName>
</protein>